<accession>A0A6C0JKK0</accession>
<name>A0A6C0JKK0_9ZZZZ</name>
<evidence type="ECO:0000313" key="1">
    <source>
        <dbReference type="EMBL" id="QHU04338.1"/>
    </source>
</evidence>
<reference evidence="1" key="1">
    <citation type="journal article" date="2020" name="Nature">
        <title>Giant virus diversity and host interactions through global metagenomics.</title>
        <authorList>
            <person name="Schulz F."/>
            <person name="Roux S."/>
            <person name="Paez-Espino D."/>
            <person name="Jungbluth S."/>
            <person name="Walsh D.A."/>
            <person name="Denef V.J."/>
            <person name="McMahon K.D."/>
            <person name="Konstantinidis K.T."/>
            <person name="Eloe-Fadrosh E.A."/>
            <person name="Kyrpides N.C."/>
            <person name="Woyke T."/>
        </authorList>
    </citation>
    <scope>NUCLEOTIDE SEQUENCE</scope>
    <source>
        <strain evidence="1">GVMAG-M-3300027708-39</strain>
    </source>
</reference>
<sequence>MDIKYQKLKLDNMSQNTVQSMEPTEVTEATNVLSQQLDNEVTQFMEFISKNEDPSIVLLRQVEVVQWLFGDTSFLPAIDKKNKTADEKKYKTQEDNWGKAMMKLRRPDLNLDKQWTNKFGEHMCEEIYTLCGKVVSKPVNKNNYQPDSEVDDAILEAKVQTFYTSGTAGEKILGCPFKYAEIPDLYGKPLKILCMGGAEKVCRERYGNLPGTKCSVQKKKFIDFFRENKIEYVGASDILRSLSL</sequence>
<protein>
    <submittedName>
        <fullName evidence="1">Uncharacterized protein</fullName>
    </submittedName>
</protein>
<proteinExistence type="predicted"/>
<organism evidence="1">
    <name type="scientific">viral metagenome</name>
    <dbReference type="NCBI Taxonomy" id="1070528"/>
    <lineage>
        <taxon>unclassified sequences</taxon>
        <taxon>metagenomes</taxon>
        <taxon>organismal metagenomes</taxon>
    </lineage>
</organism>
<dbReference type="AlphaFoldDB" id="A0A6C0JKK0"/>
<dbReference type="EMBL" id="MN740396">
    <property type="protein sequence ID" value="QHU04338.1"/>
    <property type="molecule type" value="Genomic_DNA"/>
</dbReference>